<dbReference type="InterPro" id="IPR058532">
    <property type="entry name" value="YjbR/MT2646/Rv2570-like"/>
</dbReference>
<evidence type="ECO:0000313" key="2">
    <source>
        <dbReference type="Proteomes" id="UP000199391"/>
    </source>
</evidence>
<dbReference type="OrthoDB" id="9804614at2"/>
<dbReference type="STRING" id="1035707.SAMN05216552_1003194"/>
<dbReference type="Pfam" id="PF04237">
    <property type="entry name" value="YjbR"/>
    <property type="match status" value="1"/>
</dbReference>
<sequence length="117" mass="12824">MKISKAKELCRGLPGATEDIKWGADLVFSVGGKMFACMGAEDAEGISFKVDDDRFLELTDREGIIPAPYLARVKWVKITDLKAVGDTEAAELLKRSHQLVFGKLTKKLQREIAGAQA</sequence>
<dbReference type="Proteomes" id="UP000199391">
    <property type="component" value="Unassembled WGS sequence"/>
</dbReference>
<name>A0A1I7GAT7_9BURK</name>
<protein>
    <submittedName>
        <fullName evidence="1">Predicted DNA-binding protein, MmcQ/YjbR family</fullName>
    </submittedName>
</protein>
<dbReference type="InterPro" id="IPR007351">
    <property type="entry name" value="YjbR"/>
</dbReference>
<keyword evidence="1" id="KW-0238">DNA-binding</keyword>
<keyword evidence="2" id="KW-1185">Reference proteome</keyword>
<dbReference type="SUPFAM" id="SSF142906">
    <property type="entry name" value="YjbR-like"/>
    <property type="match status" value="1"/>
</dbReference>
<organism evidence="1 2">
    <name type="scientific">Pseudoduganella namucuonensis</name>
    <dbReference type="NCBI Taxonomy" id="1035707"/>
    <lineage>
        <taxon>Bacteria</taxon>
        <taxon>Pseudomonadati</taxon>
        <taxon>Pseudomonadota</taxon>
        <taxon>Betaproteobacteria</taxon>
        <taxon>Burkholderiales</taxon>
        <taxon>Oxalobacteraceae</taxon>
        <taxon>Telluria group</taxon>
        <taxon>Pseudoduganella</taxon>
    </lineage>
</organism>
<accession>A0A1I7GAT7</accession>
<dbReference type="AlphaFoldDB" id="A0A1I7GAT7"/>
<evidence type="ECO:0000313" key="1">
    <source>
        <dbReference type="EMBL" id="SFU45525.1"/>
    </source>
</evidence>
<dbReference type="InterPro" id="IPR038056">
    <property type="entry name" value="YjbR-like_sf"/>
</dbReference>
<gene>
    <name evidence="1" type="ORF">SAMN05216552_1003194</name>
</gene>
<dbReference type="PANTHER" id="PTHR35145:SF1">
    <property type="entry name" value="CYTOPLASMIC PROTEIN"/>
    <property type="match status" value="1"/>
</dbReference>
<dbReference type="Gene3D" id="3.90.1150.30">
    <property type="match status" value="1"/>
</dbReference>
<reference evidence="2" key="1">
    <citation type="submission" date="2016-10" db="EMBL/GenBank/DDBJ databases">
        <authorList>
            <person name="Varghese N."/>
            <person name="Submissions S."/>
        </authorList>
    </citation>
    <scope>NUCLEOTIDE SEQUENCE [LARGE SCALE GENOMIC DNA]</scope>
    <source>
        <strain evidence="2">CGMCC 1.11014</strain>
    </source>
</reference>
<dbReference type="EMBL" id="FPBO01000003">
    <property type="protein sequence ID" value="SFU45525.1"/>
    <property type="molecule type" value="Genomic_DNA"/>
</dbReference>
<proteinExistence type="predicted"/>
<dbReference type="GO" id="GO:0003677">
    <property type="term" value="F:DNA binding"/>
    <property type="evidence" value="ECO:0007669"/>
    <property type="project" value="UniProtKB-KW"/>
</dbReference>
<dbReference type="PANTHER" id="PTHR35145">
    <property type="entry name" value="CYTOPLASMIC PROTEIN-RELATED"/>
    <property type="match status" value="1"/>
</dbReference>
<dbReference type="RefSeq" id="WP_093554105.1">
    <property type="nucleotide sequence ID" value="NZ_FPBO01000003.1"/>
</dbReference>